<dbReference type="InterPro" id="IPR020814">
    <property type="entry name" value="Ribosomal_S6_plastid/chlpt"/>
</dbReference>
<evidence type="ECO:0000256" key="3">
    <source>
        <dbReference type="ARBA" id="ARBA00023274"/>
    </source>
</evidence>
<dbReference type="SUPFAM" id="SSF54995">
    <property type="entry name" value="Ribosomal protein S6"/>
    <property type="match status" value="1"/>
</dbReference>
<proteinExistence type="inferred from homology"/>
<dbReference type="Gene3D" id="3.30.70.60">
    <property type="match status" value="1"/>
</dbReference>
<dbReference type="EMBL" id="JAVRHT010000004">
    <property type="protein sequence ID" value="MDT0630782.1"/>
    <property type="molecule type" value="Genomic_DNA"/>
</dbReference>
<evidence type="ECO:0000256" key="6">
    <source>
        <dbReference type="HAMAP-Rule" id="MF_00360"/>
    </source>
</evidence>
<sequence>MADDASSANAAPMYELMYVINPVLNEEQTKDIVQRVTAYLSDNGAVVAGVDERGSQRLAYPIEKKRNGYYVVVYFRLADGTALPKVDRALRINDDIMRHLVLRYDAKMERYYNEQKGGAVAAAA</sequence>
<dbReference type="InterPro" id="IPR000529">
    <property type="entry name" value="Ribosomal_bS6"/>
</dbReference>
<keyword evidence="6" id="KW-0694">RNA-binding</keyword>
<dbReference type="Proteomes" id="UP001267426">
    <property type="component" value="Unassembled WGS sequence"/>
</dbReference>
<keyword evidence="3 6" id="KW-0687">Ribonucleoprotein</keyword>
<evidence type="ECO:0000313" key="7">
    <source>
        <dbReference type="EMBL" id="MDT0630782.1"/>
    </source>
</evidence>
<evidence type="ECO:0000256" key="4">
    <source>
        <dbReference type="ARBA" id="ARBA00035104"/>
    </source>
</evidence>
<keyword evidence="7" id="KW-0489">Methyltransferase</keyword>
<dbReference type="NCBIfam" id="TIGR00166">
    <property type="entry name" value="S6"/>
    <property type="match status" value="1"/>
</dbReference>
<keyword evidence="2 6" id="KW-0689">Ribosomal protein</keyword>
<dbReference type="GO" id="GO:0005840">
    <property type="term" value="C:ribosome"/>
    <property type="evidence" value="ECO:0007669"/>
    <property type="project" value="UniProtKB-KW"/>
</dbReference>
<comment type="similarity">
    <text evidence="1 6">Belongs to the bacterial ribosomal protein bS6 family.</text>
</comment>
<comment type="caution">
    <text evidence="7">The sequence shown here is derived from an EMBL/GenBank/DDBJ whole genome shotgun (WGS) entry which is preliminary data.</text>
</comment>
<comment type="function">
    <text evidence="4 6">Binds together with bS18 to 16S ribosomal RNA.</text>
</comment>
<evidence type="ECO:0000256" key="2">
    <source>
        <dbReference type="ARBA" id="ARBA00022980"/>
    </source>
</evidence>
<reference evidence="7 8" key="1">
    <citation type="submission" date="2023-09" db="EMBL/GenBank/DDBJ databases">
        <authorList>
            <person name="Rey-Velasco X."/>
        </authorList>
    </citation>
    <scope>NUCLEOTIDE SEQUENCE [LARGE SCALE GENOMIC DNA]</scope>
    <source>
        <strain evidence="7 8">F394</strain>
    </source>
</reference>
<dbReference type="GO" id="GO:0032259">
    <property type="term" value="P:methylation"/>
    <property type="evidence" value="ECO:0007669"/>
    <property type="project" value="UniProtKB-KW"/>
</dbReference>
<keyword evidence="7" id="KW-0808">Transferase</keyword>
<evidence type="ECO:0000313" key="8">
    <source>
        <dbReference type="Proteomes" id="UP001267426"/>
    </source>
</evidence>
<dbReference type="PANTHER" id="PTHR21011:SF1">
    <property type="entry name" value="SMALL RIBOSOMAL SUBUNIT PROTEIN BS6M"/>
    <property type="match status" value="1"/>
</dbReference>
<keyword evidence="8" id="KW-1185">Reference proteome</keyword>
<organism evidence="7 8">
    <name type="scientific">Rubrivirga litoralis</name>
    <dbReference type="NCBI Taxonomy" id="3075598"/>
    <lineage>
        <taxon>Bacteria</taxon>
        <taxon>Pseudomonadati</taxon>
        <taxon>Rhodothermota</taxon>
        <taxon>Rhodothermia</taxon>
        <taxon>Rhodothermales</taxon>
        <taxon>Rubricoccaceae</taxon>
        <taxon>Rubrivirga</taxon>
    </lineage>
</organism>
<dbReference type="RefSeq" id="WP_311662116.1">
    <property type="nucleotide sequence ID" value="NZ_JAVRHT010000004.1"/>
</dbReference>
<accession>A0ABU3BNA4</accession>
<protein>
    <recommendedName>
        <fullName evidence="5 6">Small ribosomal subunit protein bS6</fullName>
    </recommendedName>
</protein>
<keyword evidence="6" id="KW-0699">rRNA-binding</keyword>
<dbReference type="InterPro" id="IPR014717">
    <property type="entry name" value="Transl_elong_EF1B/ribsomal_bS6"/>
</dbReference>
<dbReference type="HAMAP" id="MF_00360">
    <property type="entry name" value="Ribosomal_bS6"/>
    <property type="match status" value="1"/>
</dbReference>
<evidence type="ECO:0000256" key="5">
    <source>
        <dbReference type="ARBA" id="ARBA00035294"/>
    </source>
</evidence>
<name>A0ABU3BNA4_9BACT</name>
<dbReference type="CDD" id="cd00473">
    <property type="entry name" value="bS6"/>
    <property type="match status" value="1"/>
</dbReference>
<dbReference type="PANTHER" id="PTHR21011">
    <property type="entry name" value="MITOCHONDRIAL 28S RIBOSOMAL PROTEIN S6"/>
    <property type="match status" value="1"/>
</dbReference>
<dbReference type="InterPro" id="IPR035980">
    <property type="entry name" value="Ribosomal_bS6_sf"/>
</dbReference>
<evidence type="ECO:0000256" key="1">
    <source>
        <dbReference type="ARBA" id="ARBA00009512"/>
    </source>
</evidence>
<dbReference type="Pfam" id="PF01250">
    <property type="entry name" value="Ribosomal_S6"/>
    <property type="match status" value="1"/>
</dbReference>
<dbReference type="GO" id="GO:0008168">
    <property type="term" value="F:methyltransferase activity"/>
    <property type="evidence" value="ECO:0007669"/>
    <property type="project" value="UniProtKB-KW"/>
</dbReference>
<gene>
    <name evidence="6 7" type="primary">rpsF</name>
    <name evidence="7" type="ORF">RM540_03400</name>
</gene>